<dbReference type="EMBL" id="LT934123">
    <property type="protein sequence ID" value="VAI68585.1"/>
    <property type="molecule type" value="Genomic_DNA"/>
</dbReference>
<gene>
    <name evidence="2" type="ORF">TRITD_7Av1G004550</name>
</gene>
<proteinExistence type="predicted"/>
<dbReference type="Gramene" id="TRITD7Av1G004550.18">
    <property type="protein sequence ID" value="TRITD7Av1G004550.18"/>
    <property type="gene ID" value="TRITD7Av1G004550"/>
</dbReference>
<keyword evidence="3" id="KW-1185">Reference proteome</keyword>
<evidence type="ECO:0000313" key="3">
    <source>
        <dbReference type="Proteomes" id="UP000324705"/>
    </source>
</evidence>
<protein>
    <submittedName>
        <fullName evidence="2">Uncharacterized protein</fullName>
    </submittedName>
</protein>
<sequence length="267" mass="29890">MLGGLTKLFLSSPGQLSGDILAALSRVRCLAYLKLIASQLDKLTIVQGALGSLQCLCIMVEVMTELEVQEGALPLLESLRLLCTDLNGFCSMTIQSLRRIKEVTLHDGVSDETKHEWKEAAKKHPRRPKLLFVKTVEDVDMGCEPTYNSKLMVMTCNRMMMRKKIDFASKTCLDPPMNKESFEQGMEGMVGLEDERMEDVTRSTDQNDVLLVVGENRRKRARLDIGEDNSMDKVVDRVKRKNPEDVQETRPTKQTAPGIAVVVSDGN</sequence>
<accession>A0A9R0Z247</accession>
<feature type="region of interest" description="Disordered" evidence="1">
    <location>
        <begin position="240"/>
        <end position="267"/>
    </location>
</feature>
<reference evidence="2 3" key="1">
    <citation type="submission" date="2017-09" db="EMBL/GenBank/DDBJ databases">
        <authorList>
            <consortium name="International Durum Wheat Genome Sequencing Consortium (IDWGSC)"/>
            <person name="Milanesi L."/>
        </authorList>
    </citation>
    <scope>NUCLEOTIDE SEQUENCE [LARGE SCALE GENOMIC DNA]</scope>
    <source>
        <strain evidence="3">cv. Svevo</strain>
    </source>
</reference>
<feature type="compositionally biased region" description="Basic and acidic residues" evidence="1">
    <location>
        <begin position="240"/>
        <end position="251"/>
    </location>
</feature>
<evidence type="ECO:0000313" key="2">
    <source>
        <dbReference type="EMBL" id="VAI68585.1"/>
    </source>
</evidence>
<name>A0A9R0Z247_TRITD</name>
<organism evidence="2 3">
    <name type="scientific">Triticum turgidum subsp. durum</name>
    <name type="common">Durum wheat</name>
    <name type="synonym">Triticum durum</name>
    <dbReference type="NCBI Taxonomy" id="4567"/>
    <lineage>
        <taxon>Eukaryota</taxon>
        <taxon>Viridiplantae</taxon>
        <taxon>Streptophyta</taxon>
        <taxon>Embryophyta</taxon>
        <taxon>Tracheophyta</taxon>
        <taxon>Spermatophyta</taxon>
        <taxon>Magnoliopsida</taxon>
        <taxon>Liliopsida</taxon>
        <taxon>Poales</taxon>
        <taxon>Poaceae</taxon>
        <taxon>BOP clade</taxon>
        <taxon>Pooideae</taxon>
        <taxon>Triticodae</taxon>
        <taxon>Triticeae</taxon>
        <taxon>Triticinae</taxon>
        <taxon>Triticum</taxon>
    </lineage>
</organism>
<dbReference type="AlphaFoldDB" id="A0A9R0Z247"/>
<evidence type="ECO:0000256" key="1">
    <source>
        <dbReference type="SAM" id="MobiDB-lite"/>
    </source>
</evidence>
<dbReference type="Proteomes" id="UP000324705">
    <property type="component" value="Chromosome 7A"/>
</dbReference>